<dbReference type="EMBL" id="AZBU02000005">
    <property type="protein sequence ID" value="TKR75686.1"/>
    <property type="molecule type" value="Genomic_DNA"/>
</dbReference>
<sequence length="88" mass="9736">MLTIKGSLFAVLKLIVAKSSKSYLINGIVSAEKSKSLSVHCCKAIATAEWSSVSGDIKKAITANTLARCLFGRFEHRMNRICWRKPHL</sequence>
<evidence type="ECO:0000313" key="1">
    <source>
        <dbReference type="EMBL" id="TKR75686.1"/>
    </source>
</evidence>
<reference evidence="1 2" key="2">
    <citation type="journal article" date="2019" name="G3 (Bethesda)">
        <title>Hybrid Assembly of the Genome of the Entomopathogenic Nematode Steinernema carpocapsae Identifies the X-Chromosome.</title>
        <authorList>
            <person name="Serra L."/>
            <person name="Macchietto M."/>
            <person name="Macias-Munoz A."/>
            <person name="McGill C.J."/>
            <person name="Rodriguez I.M."/>
            <person name="Rodriguez B."/>
            <person name="Murad R."/>
            <person name="Mortazavi A."/>
        </authorList>
    </citation>
    <scope>NUCLEOTIDE SEQUENCE [LARGE SCALE GENOMIC DNA]</scope>
    <source>
        <strain evidence="1 2">ALL</strain>
    </source>
</reference>
<comment type="caution">
    <text evidence="1">The sequence shown here is derived from an EMBL/GenBank/DDBJ whole genome shotgun (WGS) entry which is preliminary data.</text>
</comment>
<keyword evidence="2" id="KW-1185">Reference proteome</keyword>
<proteinExistence type="predicted"/>
<protein>
    <submittedName>
        <fullName evidence="1">Uncharacterized protein</fullName>
    </submittedName>
</protein>
<organism evidence="1 2">
    <name type="scientific">Steinernema carpocapsae</name>
    <name type="common">Entomopathogenic nematode</name>
    <dbReference type="NCBI Taxonomy" id="34508"/>
    <lineage>
        <taxon>Eukaryota</taxon>
        <taxon>Metazoa</taxon>
        <taxon>Ecdysozoa</taxon>
        <taxon>Nematoda</taxon>
        <taxon>Chromadorea</taxon>
        <taxon>Rhabditida</taxon>
        <taxon>Tylenchina</taxon>
        <taxon>Panagrolaimomorpha</taxon>
        <taxon>Strongyloidoidea</taxon>
        <taxon>Steinernematidae</taxon>
        <taxon>Steinernema</taxon>
    </lineage>
</organism>
<dbReference type="Proteomes" id="UP000298663">
    <property type="component" value="Unassembled WGS sequence"/>
</dbReference>
<evidence type="ECO:0000313" key="2">
    <source>
        <dbReference type="Proteomes" id="UP000298663"/>
    </source>
</evidence>
<accession>A0A4U5MZR2</accession>
<name>A0A4U5MZR2_STECR</name>
<gene>
    <name evidence="1" type="ORF">L596_016941</name>
</gene>
<reference evidence="1 2" key="1">
    <citation type="journal article" date="2015" name="Genome Biol.">
        <title>Comparative genomics of Steinernema reveals deeply conserved gene regulatory networks.</title>
        <authorList>
            <person name="Dillman A.R."/>
            <person name="Macchietto M."/>
            <person name="Porter C.F."/>
            <person name="Rogers A."/>
            <person name="Williams B."/>
            <person name="Antoshechkin I."/>
            <person name="Lee M.M."/>
            <person name="Goodwin Z."/>
            <person name="Lu X."/>
            <person name="Lewis E.E."/>
            <person name="Goodrich-Blair H."/>
            <person name="Stock S.P."/>
            <person name="Adams B.J."/>
            <person name="Sternberg P.W."/>
            <person name="Mortazavi A."/>
        </authorList>
    </citation>
    <scope>NUCLEOTIDE SEQUENCE [LARGE SCALE GENOMIC DNA]</scope>
    <source>
        <strain evidence="1 2">ALL</strain>
    </source>
</reference>
<dbReference type="AlphaFoldDB" id="A0A4U5MZR2"/>